<comment type="catalytic activity">
    <reaction evidence="8 9">
        <text>(R)-4'-phosphopantetheine + ATP + H(+) = 3'-dephospho-CoA + diphosphate</text>
        <dbReference type="Rhea" id="RHEA:19801"/>
        <dbReference type="ChEBI" id="CHEBI:15378"/>
        <dbReference type="ChEBI" id="CHEBI:30616"/>
        <dbReference type="ChEBI" id="CHEBI:33019"/>
        <dbReference type="ChEBI" id="CHEBI:57328"/>
        <dbReference type="ChEBI" id="CHEBI:61723"/>
        <dbReference type="EC" id="2.7.7.3"/>
    </reaction>
</comment>
<dbReference type="NCBIfam" id="TIGR01510">
    <property type="entry name" value="coaD_prev_kdtB"/>
    <property type="match status" value="1"/>
</dbReference>
<name>A0A9D1IKY3_9BACT</name>
<gene>
    <name evidence="9 11" type="primary">coaD</name>
    <name evidence="11" type="ORF">IAD18_02225</name>
</gene>
<keyword evidence="2 9" id="KW-0808">Transferase</keyword>
<feature type="binding site" evidence="9">
    <location>
        <position position="89"/>
    </location>
    <ligand>
        <name>substrate</name>
    </ligand>
</feature>
<evidence type="ECO:0000256" key="2">
    <source>
        <dbReference type="ARBA" id="ARBA00022679"/>
    </source>
</evidence>
<evidence type="ECO:0000256" key="3">
    <source>
        <dbReference type="ARBA" id="ARBA00022695"/>
    </source>
</evidence>
<accession>A0A9D1IKY3</accession>
<feature type="binding site" evidence="9">
    <location>
        <position position="19"/>
    </location>
    <ligand>
        <name>ATP</name>
        <dbReference type="ChEBI" id="CHEBI:30616"/>
    </ligand>
</feature>
<comment type="cofactor">
    <cofactor evidence="9">
        <name>Mg(2+)</name>
        <dbReference type="ChEBI" id="CHEBI:18420"/>
    </cofactor>
</comment>
<feature type="binding site" evidence="9">
    <location>
        <position position="43"/>
    </location>
    <ligand>
        <name>substrate</name>
    </ligand>
</feature>
<dbReference type="InterPro" id="IPR004821">
    <property type="entry name" value="Cyt_trans-like"/>
</dbReference>
<dbReference type="PANTHER" id="PTHR21342">
    <property type="entry name" value="PHOSPHOPANTETHEINE ADENYLYLTRANSFERASE"/>
    <property type="match status" value="1"/>
</dbReference>
<feature type="binding site" evidence="9">
    <location>
        <position position="100"/>
    </location>
    <ligand>
        <name>ATP</name>
        <dbReference type="ChEBI" id="CHEBI:30616"/>
    </ligand>
</feature>
<dbReference type="GO" id="GO:0005737">
    <property type="term" value="C:cytoplasm"/>
    <property type="evidence" value="ECO:0007669"/>
    <property type="project" value="UniProtKB-SubCell"/>
</dbReference>
<proteinExistence type="inferred from homology"/>
<feature type="domain" description="Cytidyltransferase-like" evidence="10">
    <location>
        <begin position="7"/>
        <end position="134"/>
    </location>
</feature>
<dbReference type="GO" id="GO:0005524">
    <property type="term" value="F:ATP binding"/>
    <property type="evidence" value="ECO:0007669"/>
    <property type="project" value="UniProtKB-KW"/>
</dbReference>
<evidence type="ECO:0000256" key="8">
    <source>
        <dbReference type="ARBA" id="ARBA00029346"/>
    </source>
</evidence>
<comment type="subunit">
    <text evidence="9">Homohexamer.</text>
</comment>
<dbReference type="InterPro" id="IPR001980">
    <property type="entry name" value="PPAT"/>
</dbReference>
<feature type="binding site" evidence="9">
    <location>
        <begin position="11"/>
        <end position="12"/>
    </location>
    <ligand>
        <name>ATP</name>
        <dbReference type="ChEBI" id="CHEBI:30616"/>
    </ligand>
</feature>
<dbReference type="NCBIfam" id="TIGR00125">
    <property type="entry name" value="cyt_tran_rel"/>
    <property type="match status" value="1"/>
</dbReference>
<dbReference type="Pfam" id="PF01467">
    <property type="entry name" value="CTP_transf_like"/>
    <property type="match status" value="1"/>
</dbReference>
<dbReference type="AlphaFoldDB" id="A0A9D1IKY3"/>
<dbReference type="Gene3D" id="3.40.50.620">
    <property type="entry name" value="HUPs"/>
    <property type="match status" value="1"/>
</dbReference>
<evidence type="ECO:0000256" key="9">
    <source>
        <dbReference type="HAMAP-Rule" id="MF_00151"/>
    </source>
</evidence>
<feature type="binding site" evidence="9">
    <location>
        <position position="75"/>
    </location>
    <ligand>
        <name>substrate</name>
    </ligand>
</feature>
<keyword evidence="4 9" id="KW-0547">Nucleotide-binding</keyword>
<keyword evidence="3 9" id="KW-0548">Nucleotidyltransferase</keyword>
<comment type="pathway">
    <text evidence="9">Cofactor biosynthesis; coenzyme A biosynthesis; CoA from (R)-pantothenate: step 4/5.</text>
</comment>
<sequence>MEQRIALFPGSFDPFTIGHHSIVERALPLFDKIIVAVGVNANKHSFMTEKNRIEAIRAIYATEPRIEVVSYTGLTVEAAAAHNARFILRGVRLIQDFEYEKNLAEVNRSISGIETVLLYTLPEYEHISSSIVRELISYGRDVSSLLPPNYKINL</sequence>
<comment type="subcellular location">
    <subcellularLocation>
        <location evidence="9">Cytoplasm</location>
    </subcellularLocation>
</comment>
<evidence type="ECO:0000256" key="6">
    <source>
        <dbReference type="ARBA" id="ARBA00022842"/>
    </source>
</evidence>
<keyword evidence="5 9" id="KW-0067">ATP-binding</keyword>
<evidence type="ECO:0000256" key="7">
    <source>
        <dbReference type="ARBA" id="ARBA00022993"/>
    </source>
</evidence>
<feature type="binding site" evidence="9">
    <location>
        <begin position="124"/>
        <end position="130"/>
    </location>
    <ligand>
        <name>ATP</name>
        <dbReference type="ChEBI" id="CHEBI:30616"/>
    </ligand>
</feature>
<evidence type="ECO:0000259" key="10">
    <source>
        <dbReference type="Pfam" id="PF01467"/>
    </source>
</evidence>
<comment type="similarity">
    <text evidence="9">Belongs to the bacterial CoaD family.</text>
</comment>
<reference evidence="11" key="2">
    <citation type="journal article" date="2021" name="PeerJ">
        <title>Extensive microbial diversity within the chicken gut microbiome revealed by metagenomics and culture.</title>
        <authorList>
            <person name="Gilroy R."/>
            <person name="Ravi A."/>
            <person name="Getino M."/>
            <person name="Pursley I."/>
            <person name="Horton D.L."/>
            <person name="Alikhan N.F."/>
            <person name="Baker D."/>
            <person name="Gharbi K."/>
            <person name="Hall N."/>
            <person name="Watson M."/>
            <person name="Adriaenssens E.M."/>
            <person name="Foster-Nyarko E."/>
            <person name="Jarju S."/>
            <person name="Secka A."/>
            <person name="Antonio M."/>
            <person name="Oren A."/>
            <person name="Chaudhuri R.R."/>
            <person name="La Ragione R."/>
            <person name="Hildebrand F."/>
            <person name="Pallen M.J."/>
        </authorList>
    </citation>
    <scope>NUCLEOTIDE SEQUENCE</scope>
    <source>
        <strain evidence="11">17073</strain>
    </source>
</reference>
<dbReference type="GO" id="GO:0015937">
    <property type="term" value="P:coenzyme A biosynthetic process"/>
    <property type="evidence" value="ECO:0007669"/>
    <property type="project" value="UniProtKB-UniRule"/>
</dbReference>
<evidence type="ECO:0000313" key="12">
    <source>
        <dbReference type="Proteomes" id="UP000824076"/>
    </source>
</evidence>
<feature type="site" description="Transition state stabilizer" evidence="9">
    <location>
        <position position="19"/>
    </location>
</feature>
<organism evidence="11 12">
    <name type="scientific">Candidatus Limisoma intestinavium</name>
    <dbReference type="NCBI Taxonomy" id="2840856"/>
    <lineage>
        <taxon>Bacteria</taxon>
        <taxon>Pseudomonadati</taxon>
        <taxon>Bacteroidota</taxon>
        <taxon>Bacteroidia</taxon>
        <taxon>Bacteroidales</taxon>
        <taxon>Candidatus Limisoma</taxon>
    </lineage>
</organism>
<keyword evidence="7 9" id="KW-0173">Coenzyme A biosynthesis</keyword>
<evidence type="ECO:0000256" key="4">
    <source>
        <dbReference type="ARBA" id="ARBA00022741"/>
    </source>
</evidence>
<dbReference type="PRINTS" id="PR01020">
    <property type="entry name" value="LPSBIOSNTHSS"/>
</dbReference>
<dbReference type="InterPro" id="IPR014729">
    <property type="entry name" value="Rossmann-like_a/b/a_fold"/>
</dbReference>
<dbReference type="Proteomes" id="UP000824076">
    <property type="component" value="Unassembled WGS sequence"/>
</dbReference>
<keyword evidence="6 9" id="KW-0460">Magnesium</keyword>
<dbReference type="HAMAP" id="MF_00151">
    <property type="entry name" value="PPAT_bact"/>
    <property type="match status" value="1"/>
</dbReference>
<evidence type="ECO:0000256" key="1">
    <source>
        <dbReference type="ARBA" id="ARBA00022490"/>
    </source>
</evidence>
<keyword evidence="1 9" id="KW-0963">Cytoplasm</keyword>
<dbReference type="SUPFAM" id="SSF52374">
    <property type="entry name" value="Nucleotidylyl transferase"/>
    <property type="match status" value="1"/>
</dbReference>
<dbReference type="PANTHER" id="PTHR21342:SF1">
    <property type="entry name" value="PHOSPHOPANTETHEINE ADENYLYLTRANSFERASE"/>
    <property type="match status" value="1"/>
</dbReference>
<protein>
    <recommendedName>
        <fullName evidence="9">Phosphopantetheine adenylyltransferase</fullName>
        <ecNumber evidence="9">2.7.7.3</ecNumber>
    </recommendedName>
    <alternativeName>
        <fullName evidence="9">Dephospho-CoA pyrophosphorylase</fullName>
    </alternativeName>
    <alternativeName>
        <fullName evidence="9">Pantetheine-phosphate adenylyltransferase</fullName>
        <shortName evidence="9">PPAT</shortName>
    </alternativeName>
</protein>
<comment type="function">
    <text evidence="9">Reversibly transfers an adenylyl group from ATP to 4'-phosphopantetheine, yielding dephospho-CoA (dPCoA) and pyrophosphate.</text>
</comment>
<feature type="binding site" evidence="9">
    <location>
        <position position="11"/>
    </location>
    <ligand>
        <name>substrate</name>
    </ligand>
</feature>
<dbReference type="EC" id="2.7.7.3" evidence="9"/>
<comment type="caution">
    <text evidence="11">The sequence shown here is derived from an EMBL/GenBank/DDBJ whole genome shotgun (WGS) entry which is preliminary data.</text>
</comment>
<feature type="binding site" evidence="9">
    <location>
        <begin position="90"/>
        <end position="92"/>
    </location>
    <ligand>
        <name>ATP</name>
        <dbReference type="ChEBI" id="CHEBI:30616"/>
    </ligand>
</feature>
<evidence type="ECO:0000256" key="5">
    <source>
        <dbReference type="ARBA" id="ARBA00022840"/>
    </source>
</evidence>
<reference evidence="11" key="1">
    <citation type="submission" date="2020-10" db="EMBL/GenBank/DDBJ databases">
        <authorList>
            <person name="Gilroy R."/>
        </authorList>
    </citation>
    <scope>NUCLEOTIDE SEQUENCE</scope>
    <source>
        <strain evidence="11">17073</strain>
    </source>
</reference>
<evidence type="ECO:0000313" key="11">
    <source>
        <dbReference type="EMBL" id="HIU38466.1"/>
    </source>
</evidence>
<dbReference type="EMBL" id="DVMS01000061">
    <property type="protein sequence ID" value="HIU38466.1"/>
    <property type="molecule type" value="Genomic_DNA"/>
</dbReference>
<dbReference type="GO" id="GO:0004595">
    <property type="term" value="F:pantetheine-phosphate adenylyltransferase activity"/>
    <property type="evidence" value="ECO:0007669"/>
    <property type="project" value="UniProtKB-UniRule"/>
</dbReference>